<dbReference type="EMBL" id="JAGSPB010000001">
    <property type="protein sequence ID" value="MBV7265778.1"/>
    <property type="molecule type" value="Genomic_DNA"/>
</dbReference>
<organism evidence="2 3">
    <name type="scientific">Erythrobacter ani</name>
    <dbReference type="NCBI Taxonomy" id="2827235"/>
    <lineage>
        <taxon>Bacteria</taxon>
        <taxon>Pseudomonadati</taxon>
        <taxon>Pseudomonadota</taxon>
        <taxon>Alphaproteobacteria</taxon>
        <taxon>Sphingomonadales</taxon>
        <taxon>Erythrobacteraceae</taxon>
        <taxon>Erythrobacter/Porphyrobacter group</taxon>
        <taxon>Erythrobacter</taxon>
    </lineage>
</organism>
<dbReference type="RefSeq" id="WP_218316198.1">
    <property type="nucleotide sequence ID" value="NZ_JAGSPB010000001.1"/>
</dbReference>
<keyword evidence="1" id="KW-1133">Transmembrane helix</keyword>
<keyword evidence="1" id="KW-0472">Membrane</keyword>
<evidence type="ECO:0000313" key="3">
    <source>
        <dbReference type="Proteomes" id="UP000699975"/>
    </source>
</evidence>
<dbReference type="Proteomes" id="UP000699975">
    <property type="component" value="Unassembled WGS sequence"/>
</dbReference>
<feature type="transmembrane region" description="Helical" evidence="1">
    <location>
        <begin position="12"/>
        <end position="33"/>
    </location>
</feature>
<proteinExistence type="predicted"/>
<evidence type="ECO:0008006" key="4">
    <source>
        <dbReference type="Google" id="ProtNLM"/>
    </source>
</evidence>
<evidence type="ECO:0000256" key="1">
    <source>
        <dbReference type="SAM" id="Phobius"/>
    </source>
</evidence>
<evidence type="ECO:0000313" key="2">
    <source>
        <dbReference type="EMBL" id="MBV7265778.1"/>
    </source>
</evidence>
<sequence>MPIRLGMEIHPQILIFAVSLAAIVALSGLALLLRLGGTAQLTSEPDAIKAAGEVHDGYQAVEAAVSADGAAAILNDASGQIMLIKRHGDRFAGRLLQSNARAQANGDLLSVDTGEKRFGRVQIQHTDAASWAEAVNRLKERRNA</sequence>
<gene>
    <name evidence="2" type="ORF">KCG45_06270</name>
</gene>
<comment type="caution">
    <text evidence="2">The sequence shown here is derived from an EMBL/GenBank/DDBJ whole genome shotgun (WGS) entry which is preliminary data.</text>
</comment>
<name>A0ABS6SMZ5_9SPHN</name>
<keyword evidence="1" id="KW-0812">Transmembrane</keyword>
<keyword evidence="3" id="KW-1185">Reference proteome</keyword>
<reference evidence="2 3" key="1">
    <citation type="submission" date="2021-04" db="EMBL/GenBank/DDBJ databases">
        <authorList>
            <person name="Pira H."/>
            <person name="Risdian C."/>
            <person name="Wink J."/>
        </authorList>
    </citation>
    <scope>NUCLEOTIDE SEQUENCE [LARGE SCALE GENOMIC DNA]</scope>
    <source>
        <strain evidence="2 3">WH131</strain>
    </source>
</reference>
<protein>
    <recommendedName>
        <fullName evidence="4">Photosynthetic complex assembly protein</fullName>
    </recommendedName>
</protein>
<accession>A0ABS6SMZ5</accession>